<evidence type="ECO:0000256" key="1">
    <source>
        <dbReference type="ARBA" id="ARBA00023239"/>
    </source>
</evidence>
<feature type="domain" description="RlpA-like protein double-psi beta-barrel" evidence="6">
    <location>
        <begin position="64"/>
        <end position="151"/>
    </location>
</feature>
<dbReference type="Gene3D" id="2.40.40.10">
    <property type="entry name" value="RlpA-like domain"/>
    <property type="match status" value="1"/>
</dbReference>
<dbReference type="OrthoDB" id="9779128at2"/>
<dbReference type="HAMAP" id="MF_02071">
    <property type="entry name" value="RlpA"/>
    <property type="match status" value="1"/>
</dbReference>
<dbReference type="NCBIfam" id="TIGR00413">
    <property type="entry name" value="rlpA"/>
    <property type="match status" value="1"/>
</dbReference>
<evidence type="ECO:0000256" key="4">
    <source>
        <dbReference type="RuleBase" id="RU003495"/>
    </source>
</evidence>
<dbReference type="eggNOG" id="COG0797">
    <property type="taxonomic scope" value="Bacteria"/>
</dbReference>
<sequence length="165" mass="18067">MGTRKLFFPTILTLLAITAVTSCQSSLQVSSQSPRTDRGTTPEWEAVAEHTAVDSNNGLFLVTEGLASYYADRFHGRMTANGERFNMDALTAAHRTLPFGTWVRVTNMENGKEVMVRINDRGPYVNGRIIDLSRGAARELGLIKPGTGEVKLEAFESNPEASFNG</sequence>
<evidence type="ECO:0000256" key="5">
    <source>
        <dbReference type="SAM" id="SignalP"/>
    </source>
</evidence>
<evidence type="ECO:0000313" key="7">
    <source>
        <dbReference type="EMBL" id="ABB24861.1"/>
    </source>
</evidence>
<accession>Q3B1C0</accession>
<evidence type="ECO:0000259" key="6">
    <source>
        <dbReference type="Pfam" id="PF03330"/>
    </source>
</evidence>
<keyword evidence="3" id="KW-0564">Palmitate</keyword>
<reference evidence="8" key="1">
    <citation type="submission" date="2005-08" db="EMBL/GenBank/DDBJ databases">
        <title>Complete sequence of Pelodictyon luteolum DSM 273.</title>
        <authorList>
            <consortium name="US DOE Joint Genome Institute"/>
            <person name="Copeland A."/>
            <person name="Lucas S."/>
            <person name="Lapidus A."/>
            <person name="Barry K."/>
            <person name="Detter J.C."/>
            <person name="Glavina T."/>
            <person name="Hammon N."/>
            <person name="Israni S."/>
            <person name="Pitluck S."/>
            <person name="Bryant D."/>
            <person name="Schmutz J."/>
            <person name="Larimer F."/>
            <person name="Land M."/>
            <person name="Kyrpides N."/>
            <person name="Ivanova N."/>
            <person name="Richardson P."/>
        </authorList>
    </citation>
    <scope>NUCLEOTIDE SEQUENCE [LARGE SCALE GENOMIC DNA]</scope>
    <source>
        <strain evidence="8">DSM 273 / BCRC 81028 / 2530</strain>
    </source>
</reference>
<evidence type="ECO:0000313" key="8">
    <source>
        <dbReference type="Proteomes" id="UP000002709"/>
    </source>
</evidence>
<dbReference type="EMBL" id="CP000096">
    <property type="protein sequence ID" value="ABB24861.1"/>
    <property type="molecule type" value="Genomic_DNA"/>
</dbReference>
<dbReference type="KEGG" id="plt:Plut_2019"/>
<dbReference type="PANTHER" id="PTHR34183:SF1">
    <property type="entry name" value="ENDOLYTIC PEPTIDOGLYCAN TRANSGLYCOSYLASE RLPA"/>
    <property type="match status" value="1"/>
</dbReference>
<dbReference type="InterPro" id="IPR012997">
    <property type="entry name" value="RplA"/>
</dbReference>
<dbReference type="InterPro" id="IPR036908">
    <property type="entry name" value="RlpA-like_sf"/>
</dbReference>
<organism evidence="7 8">
    <name type="scientific">Chlorobium luteolum (strain DSM 273 / BCRC 81028 / 2530)</name>
    <name type="common">Pelodictyon luteolum</name>
    <dbReference type="NCBI Taxonomy" id="319225"/>
    <lineage>
        <taxon>Bacteria</taxon>
        <taxon>Pseudomonadati</taxon>
        <taxon>Chlorobiota</taxon>
        <taxon>Chlorobiia</taxon>
        <taxon>Chlorobiales</taxon>
        <taxon>Chlorobiaceae</taxon>
        <taxon>Chlorobium/Pelodictyon group</taxon>
        <taxon>Pelodictyon</taxon>
    </lineage>
</organism>
<comment type="subcellular location">
    <subcellularLocation>
        <location evidence="3">Cell membrane</location>
        <topology evidence="3">Lipid-anchor</topology>
    </subcellularLocation>
</comment>
<keyword evidence="5" id="KW-0732">Signal</keyword>
<dbReference type="PANTHER" id="PTHR34183">
    <property type="entry name" value="ENDOLYTIC PEPTIDOGLYCAN TRANSGLYCOSYLASE RLPA"/>
    <property type="match status" value="1"/>
</dbReference>
<dbReference type="Proteomes" id="UP000002709">
    <property type="component" value="Chromosome"/>
</dbReference>
<dbReference type="GO" id="GO:0008932">
    <property type="term" value="F:lytic endotransglycosylase activity"/>
    <property type="evidence" value="ECO:0007669"/>
    <property type="project" value="UniProtKB-UniRule"/>
</dbReference>
<dbReference type="EC" id="4.2.2.-" evidence="3"/>
<evidence type="ECO:0000256" key="2">
    <source>
        <dbReference type="ARBA" id="ARBA00023316"/>
    </source>
</evidence>
<name>Q3B1C0_CHLL3</name>
<dbReference type="InterPro" id="IPR009009">
    <property type="entry name" value="RlpA-like_DPBB"/>
</dbReference>
<feature type="signal peptide" evidence="5">
    <location>
        <begin position="1"/>
        <end position="25"/>
    </location>
</feature>
<dbReference type="InterPro" id="IPR034718">
    <property type="entry name" value="RlpA"/>
</dbReference>
<feature type="chain" id="PRO_5009992542" description="Probable endolytic peptidoglycan transglycosylase RlpA" evidence="5">
    <location>
        <begin position="26"/>
        <end position="165"/>
    </location>
</feature>
<comment type="similarity">
    <text evidence="3 4">Belongs to the RlpA family.</text>
</comment>
<keyword evidence="3" id="KW-1003">Cell membrane</keyword>
<comment type="function">
    <text evidence="3">Lytic transglycosylase with a strong preference for naked glycan strands that lack stem peptides.</text>
</comment>
<dbReference type="HOGENOM" id="CLU_042923_6_4_10"/>
<dbReference type="GO" id="GO:0071555">
    <property type="term" value="P:cell wall organization"/>
    <property type="evidence" value="ECO:0007669"/>
    <property type="project" value="UniProtKB-KW"/>
</dbReference>
<dbReference type="GO" id="GO:0005886">
    <property type="term" value="C:plasma membrane"/>
    <property type="evidence" value="ECO:0007669"/>
    <property type="project" value="UniProtKB-SubCell"/>
</dbReference>
<keyword evidence="8" id="KW-1185">Reference proteome</keyword>
<dbReference type="STRING" id="319225.Plut_2019"/>
<proteinExistence type="inferred from homology"/>
<keyword evidence="3" id="KW-0472">Membrane</keyword>
<evidence type="ECO:0000256" key="3">
    <source>
        <dbReference type="HAMAP-Rule" id="MF_02071"/>
    </source>
</evidence>
<dbReference type="GO" id="GO:0000270">
    <property type="term" value="P:peptidoglycan metabolic process"/>
    <property type="evidence" value="ECO:0007669"/>
    <property type="project" value="UniProtKB-UniRule"/>
</dbReference>
<keyword evidence="1 3" id="KW-0456">Lyase</keyword>
<keyword evidence="2 3" id="KW-0961">Cell wall biogenesis/degradation</keyword>
<dbReference type="PROSITE" id="PS51257">
    <property type="entry name" value="PROKAR_LIPOPROTEIN"/>
    <property type="match status" value="1"/>
</dbReference>
<protein>
    <recommendedName>
        <fullName evidence="3">Probable endolytic peptidoglycan transglycosylase RlpA</fullName>
        <ecNumber evidence="3">4.2.2.-</ecNumber>
    </recommendedName>
</protein>
<dbReference type="CDD" id="cd22268">
    <property type="entry name" value="DPBB_RlpA-like"/>
    <property type="match status" value="1"/>
</dbReference>
<dbReference type="AlphaFoldDB" id="Q3B1C0"/>
<dbReference type="Pfam" id="PF03330">
    <property type="entry name" value="DPBB_1"/>
    <property type="match status" value="1"/>
</dbReference>
<gene>
    <name evidence="3" type="primary">rlpA</name>
    <name evidence="7" type="ordered locus">Plut_2019</name>
</gene>
<dbReference type="RefSeq" id="WP_011358731.1">
    <property type="nucleotide sequence ID" value="NC_007512.1"/>
</dbReference>
<dbReference type="SUPFAM" id="SSF50685">
    <property type="entry name" value="Barwin-like endoglucanases"/>
    <property type="match status" value="1"/>
</dbReference>
<keyword evidence="3 7" id="KW-0449">Lipoprotein</keyword>